<evidence type="ECO:0000313" key="3">
    <source>
        <dbReference type="Proteomes" id="UP001152561"/>
    </source>
</evidence>
<feature type="compositionally biased region" description="Polar residues" evidence="1">
    <location>
        <begin position="1"/>
        <end position="18"/>
    </location>
</feature>
<evidence type="ECO:0000256" key="1">
    <source>
        <dbReference type="SAM" id="MobiDB-lite"/>
    </source>
</evidence>
<proteinExistence type="predicted"/>
<reference evidence="3" key="1">
    <citation type="journal article" date="2023" name="Proc. Natl. Acad. Sci. U.S.A.">
        <title>Genomic and structural basis for evolution of tropane alkaloid biosynthesis.</title>
        <authorList>
            <person name="Wanga Y.-J."/>
            <person name="Taina T."/>
            <person name="Yua J.-Y."/>
            <person name="Lia J."/>
            <person name="Xua B."/>
            <person name="Chenc J."/>
            <person name="D'Auriad J.C."/>
            <person name="Huanga J.-P."/>
            <person name="Huanga S.-X."/>
        </authorList>
    </citation>
    <scope>NUCLEOTIDE SEQUENCE [LARGE SCALE GENOMIC DNA]</scope>
    <source>
        <strain evidence="3">cv. KIB-2019</strain>
    </source>
</reference>
<feature type="region of interest" description="Disordered" evidence="1">
    <location>
        <begin position="1"/>
        <end position="23"/>
    </location>
</feature>
<gene>
    <name evidence="2" type="ORF">K7X08_032347</name>
</gene>
<dbReference type="Proteomes" id="UP001152561">
    <property type="component" value="Unassembled WGS sequence"/>
</dbReference>
<dbReference type="EMBL" id="JAJAGQ010000011">
    <property type="protein sequence ID" value="KAJ8548984.1"/>
    <property type="molecule type" value="Genomic_DNA"/>
</dbReference>
<name>A0A9Q1RBB1_9SOLA</name>
<comment type="caution">
    <text evidence="2">The sequence shown here is derived from an EMBL/GenBank/DDBJ whole genome shotgun (WGS) entry which is preliminary data.</text>
</comment>
<accession>A0A9Q1RBB1</accession>
<protein>
    <submittedName>
        <fullName evidence="2">Uncharacterized protein</fullName>
    </submittedName>
</protein>
<dbReference type="AlphaFoldDB" id="A0A9Q1RBB1"/>
<evidence type="ECO:0000313" key="2">
    <source>
        <dbReference type="EMBL" id="KAJ8548984.1"/>
    </source>
</evidence>
<keyword evidence="3" id="KW-1185">Reference proteome</keyword>
<sequence>MDTARDSSANNNSQSSRTGKADGVAVVTSAAEATVISLQARRSLQALWVQVVHHNEPEAASVSSLRALAALPPDEDPSYLLDDDEWSTGEEKAIEAPIEVVE</sequence>
<organism evidence="2 3">
    <name type="scientific">Anisodus acutangulus</name>
    <dbReference type="NCBI Taxonomy" id="402998"/>
    <lineage>
        <taxon>Eukaryota</taxon>
        <taxon>Viridiplantae</taxon>
        <taxon>Streptophyta</taxon>
        <taxon>Embryophyta</taxon>
        <taxon>Tracheophyta</taxon>
        <taxon>Spermatophyta</taxon>
        <taxon>Magnoliopsida</taxon>
        <taxon>eudicotyledons</taxon>
        <taxon>Gunneridae</taxon>
        <taxon>Pentapetalae</taxon>
        <taxon>asterids</taxon>
        <taxon>lamiids</taxon>
        <taxon>Solanales</taxon>
        <taxon>Solanaceae</taxon>
        <taxon>Solanoideae</taxon>
        <taxon>Hyoscyameae</taxon>
        <taxon>Anisodus</taxon>
    </lineage>
</organism>